<evidence type="ECO:0000256" key="1">
    <source>
        <dbReference type="ARBA" id="ARBA00009787"/>
    </source>
</evidence>
<dbReference type="InterPro" id="IPR006842">
    <property type="entry name" value="Transposase_31"/>
</dbReference>
<sequence>MSNSQPPNIHDTFFRAAMKHQRVALDFIRHHCPKEIALALDSQTLKLLPNNYIADDLQETTSDLVFSCKIANKPAYINLLIEHQSSPDKMLPFRVHHYLFGLLYNHHKQHPKKKLPAVYTLVFYHGRQTPYPYSLSLLDGFDDPLGIMHKVLYKPLPLIDANQLSDKELKQQRWIGPMLTAMKYIRQKDMTNNVMDILASLLWNTEKHDEKPLLKLLLNYIFRGGNINVKDVAIRAKTQRITHSVRRDVMTTAEQLEAQGMRKGIEKGKLEGKREGKQESMNEVAIKLLNEGAEIAFVQKITGLSPAEIQALK</sequence>
<dbReference type="InterPro" id="IPR010106">
    <property type="entry name" value="RpnA"/>
</dbReference>
<dbReference type="NCBIfam" id="TIGR01784">
    <property type="entry name" value="T_den_put_tspse"/>
    <property type="match status" value="1"/>
</dbReference>
<dbReference type="EMBL" id="CP019343">
    <property type="protein sequence ID" value="ARN73159.1"/>
    <property type="molecule type" value="Genomic_DNA"/>
</dbReference>
<protein>
    <recommendedName>
        <fullName evidence="2">Transposase (putative) YhgA-like domain-containing protein</fullName>
    </recommendedName>
</protein>
<dbReference type="InterPro" id="IPR051699">
    <property type="entry name" value="Rpn/YhgA-like_nuclease"/>
</dbReference>
<gene>
    <name evidence="3" type="ORF">BST96_02985</name>
</gene>
<dbReference type="PANTHER" id="PTHR34611:SF2">
    <property type="entry name" value="INACTIVE RECOMBINATION-PROMOTING NUCLEASE-LIKE PROTEIN RPNE-RELATED"/>
    <property type="match status" value="1"/>
</dbReference>
<dbReference type="PANTHER" id="PTHR34611">
    <property type="match status" value="1"/>
</dbReference>
<dbReference type="KEGG" id="osg:BST96_02985"/>
<evidence type="ECO:0000259" key="2">
    <source>
        <dbReference type="Pfam" id="PF04754"/>
    </source>
</evidence>
<dbReference type="GO" id="GO:1990238">
    <property type="term" value="F:double-stranded DNA endonuclease activity"/>
    <property type="evidence" value="ECO:0007669"/>
    <property type="project" value="TreeGrafter"/>
</dbReference>
<keyword evidence="4" id="KW-1185">Reference proteome</keyword>
<dbReference type="OrthoDB" id="6532193at2"/>
<comment type="similarity">
    <text evidence="1">Belongs to the Rpn/YhgA-like nuclease family.</text>
</comment>
<dbReference type="AlphaFoldDB" id="A0A1X9NC96"/>
<evidence type="ECO:0000313" key="4">
    <source>
        <dbReference type="Proteomes" id="UP000193450"/>
    </source>
</evidence>
<proteinExistence type="inferred from homology"/>
<evidence type="ECO:0000313" key="3">
    <source>
        <dbReference type="EMBL" id="ARN73159.1"/>
    </source>
</evidence>
<dbReference type="RefSeq" id="WP_085757260.1">
    <property type="nucleotide sequence ID" value="NZ_CP019343.1"/>
</dbReference>
<reference evidence="3 4" key="1">
    <citation type="submission" date="2016-11" db="EMBL/GenBank/DDBJ databases">
        <title>Trade-off between light-utilization and light-protection in marine flavobacteria.</title>
        <authorList>
            <person name="Kumagai Y."/>
        </authorList>
    </citation>
    <scope>NUCLEOTIDE SEQUENCE [LARGE SCALE GENOMIC DNA]</scope>
    <source>
        <strain evidence="3 4">NBRC 107125</strain>
    </source>
</reference>
<dbReference type="Proteomes" id="UP000193450">
    <property type="component" value="Chromosome"/>
</dbReference>
<name>A0A1X9NC96_9GAMM</name>
<dbReference type="Pfam" id="PF04754">
    <property type="entry name" value="Transposase_31"/>
    <property type="match status" value="1"/>
</dbReference>
<accession>A0A1X9NC96</accession>
<organism evidence="3 4">
    <name type="scientific">Oceanicoccus sagamiensis</name>
    <dbReference type="NCBI Taxonomy" id="716816"/>
    <lineage>
        <taxon>Bacteria</taxon>
        <taxon>Pseudomonadati</taxon>
        <taxon>Pseudomonadota</taxon>
        <taxon>Gammaproteobacteria</taxon>
        <taxon>Cellvibrionales</taxon>
        <taxon>Spongiibacteraceae</taxon>
        <taxon>Oceanicoccus</taxon>
    </lineage>
</organism>
<dbReference type="STRING" id="716816.BST96_02985"/>
<dbReference type="GO" id="GO:0006310">
    <property type="term" value="P:DNA recombination"/>
    <property type="evidence" value="ECO:0007669"/>
    <property type="project" value="TreeGrafter"/>
</dbReference>
<feature type="domain" description="Transposase (putative) YhgA-like" evidence="2">
    <location>
        <begin position="9"/>
        <end position="209"/>
    </location>
</feature>